<keyword evidence="3" id="KW-0804">Transcription</keyword>
<evidence type="ECO:0000256" key="2">
    <source>
        <dbReference type="ARBA" id="ARBA00023125"/>
    </source>
</evidence>
<dbReference type="GO" id="GO:0043565">
    <property type="term" value="F:sequence-specific DNA binding"/>
    <property type="evidence" value="ECO:0007669"/>
    <property type="project" value="InterPro"/>
</dbReference>
<keyword evidence="1" id="KW-0805">Transcription regulation</keyword>
<dbReference type="AlphaFoldDB" id="A0A2N7VX65"/>
<name>A0A2N7VX65_9BURK</name>
<evidence type="ECO:0000313" key="6">
    <source>
        <dbReference type="EMBL" id="PMS21745.1"/>
    </source>
</evidence>
<proteinExistence type="predicted"/>
<evidence type="ECO:0000256" key="4">
    <source>
        <dbReference type="SAM" id="MobiDB-lite"/>
    </source>
</evidence>
<dbReference type="OrthoDB" id="9816344at2"/>
<dbReference type="InterPro" id="IPR009057">
    <property type="entry name" value="Homeodomain-like_sf"/>
</dbReference>
<dbReference type="InterPro" id="IPR050204">
    <property type="entry name" value="AraC_XylS_family_regulators"/>
</dbReference>
<dbReference type="Pfam" id="PF12833">
    <property type="entry name" value="HTH_18"/>
    <property type="match status" value="1"/>
</dbReference>
<evidence type="ECO:0000259" key="5">
    <source>
        <dbReference type="PROSITE" id="PS01124"/>
    </source>
</evidence>
<dbReference type="Gene3D" id="1.10.10.60">
    <property type="entry name" value="Homeodomain-like"/>
    <property type="match status" value="2"/>
</dbReference>
<evidence type="ECO:0000256" key="1">
    <source>
        <dbReference type="ARBA" id="ARBA00023015"/>
    </source>
</evidence>
<feature type="region of interest" description="Disordered" evidence="4">
    <location>
        <begin position="1"/>
        <end position="21"/>
    </location>
</feature>
<keyword evidence="2" id="KW-0238">DNA-binding</keyword>
<sequence>MDTAAIPSTHPPRTEPGKRLTSHSWSLELLPRHAYEVAYTPGEAVIGFAFESQSGAHAFSSDRVTPFFSKPNSLAYVPSGCAVFSSSREGGEYLRVTTTGKHLAEMLPQRQFNDFIDPIAIGAAQIIRTQLLIGEPARLMLDEHVIALCERVEHVLTGRAVEPKVGRSMTSARLRRIDEIIESSIDEEITIELLANAVGLSEAFFIRSFKAATGKSPHSYLIDRRLAKARTLLETSKFDLREIALAVGFSSHAHMTAAFRARLGVTPSRLRQR</sequence>
<dbReference type="Proteomes" id="UP000235616">
    <property type="component" value="Unassembled WGS sequence"/>
</dbReference>
<dbReference type="InterPro" id="IPR018060">
    <property type="entry name" value="HTH_AraC"/>
</dbReference>
<gene>
    <name evidence="6" type="ORF">C0Z18_06900</name>
</gene>
<organism evidence="6 7">
    <name type="scientific">Trinickia dabaoshanensis</name>
    <dbReference type="NCBI Taxonomy" id="564714"/>
    <lineage>
        <taxon>Bacteria</taxon>
        <taxon>Pseudomonadati</taxon>
        <taxon>Pseudomonadota</taxon>
        <taxon>Betaproteobacteria</taxon>
        <taxon>Burkholderiales</taxon>
        <taxon>Burkholderiaceae</taxon>
        <taxon>Trinickia</taxon>
    </lineage>
</organism>
<dbReference type="SUPFAM" id="SSF46689">
    <property type="entry name" value="Homeodomain-like"/>
    <property type="match status" value="2"/>
</dbReference>
<accession>A0A2N7VX65</accession>
<comment type="caution">
    <text evidence="6">The sequence shown here is derived from an EMBL/GenBank/DDBJ whole genome shotgun (WGS) entry which is preliminary data.</text>
</comment>
<dbReference type="SMART" id="SM00342">
    <property type="entry name" value="HTH_ARAC"/>
    <property type="match status" value="1"/>
</dbReference>
<dbReference type="PANTHER" id="PTHR46796">
    <property type="entry name" value="HTH-TYPE TRANSCRIPTIONAL ACTIVATOR RHAS-RELATED"/>
    <property type="match status" value="1"/>
</dbReference>
<protein>
    <submittedName>
        <fullName evidence="6">AraC family transcriptional regulator</fullName>
    </submittedName>
</protein>
<keyword evidence="7" id="KW-1185">Reference proteome</keyword>
<reference evidence="6 7" key="1">
    <citation type="submission" date="2018-01" db="EMBL/GenBank/DDBJ databases">
        <title>Whole genome analyses suggest that Burkholderia sensu lato contains two further novel genera in the rhizoxinica-symbiotica group Mycetohabitans gen. nov., and Trinickia gen. nov.: implications for the evolution of diazotrophy and nodulation in the Burkholderiaceae.</title>
        <authorList>
            <person name="Estrada-de los Santos P."/>
            <person name="Palmer M."/>
            <person name="Chavez-Ramirez B."/>
            <person name="Beukes C."/>
            <person name="Steenkamp E.T."/>
            <person name="Hirsch A.M."/>
            <person name="Manyaka P."/>
            <person name="Maluk M."/>
            <person name="Lafos M."/>
            <person name="Crook M."/>
            <person name="Gross E."/>
            <person name="Simon M.F."/>
            <person name="Bueno dos Reis Junior F."/>
            <person name="Poole P.S."/>
            <person name="Venter S.N."/>
            <person name="James E.K."/>
        </authorList>
    </citation>
    <scope>NUCLEOTIDE SEQUENCE [LARGE SCALE GENOMIC DNA]</scope>
    <source>
        <strain evidence="6 7">GIMN1.004</strain>
    </source>
</reference>
<feature type="domain" description="HTH araC/xylS-type" evidence="5">
    <location>
        <begin position="175"/>
        <end position="273"/>
    </location>
</feature>
<dbReference type="PANTHER" id="PTHR46796:SF6">
    <property type="entry name" value="ARAC SUBFAMILY"/>
    <property type="match status" value="1"/>
</dbReference>
<dbReference type="EMBL" id="PNYA01000005">
    <property type="protein sequence ID" value="PMS21745.1"/>
    <property type="molecule type" value="Genomic_DNA"/>
</dbReference>
<evidence type="ECO:0000313" key="7">
    <source>
        <dbReference type="Proteomes" id="UP000235616"/>
    </source>
</evidence>
<evidence type="ECO:0000256" key="3">
    <source>
        <dbReference type="ARBA" id="ARBA00023163"/>
    </source>
</evidence>
<dbReference type="PROSITE" id="PS01124">
    <property type="entry name" value="HTH_ARAC_FAMILY_2"/>
    <property type="match status" value="1"/>
</dbReference>
<dbReference type="GO" id="GO:0003700">
    <property type="term" value="F:DNA-binding transcription factor activity"/>
    <property type="evidence" value="ECO:0007669"/>
    <property type="project" value="InterPro"/>
</dbReference>